<keyword evidence="5 8" id="KW-0812">Transmembrane</keyword>
<feature type="transmembrane region" description="Helical" evidence="8">
    <location>
        <begin position="310"/>
        <end position="332"/>
    </location>
</feature>
<dbReference type="InterPro" id="IPR004638">
    <property type="entry name" value="EmrB-like"/>
</dbReference>
<feature type="transmembrane region" description="Helical" evidence="8">
    <location>
        <begin position="208"/>
        <end position="226"/>
    </location>
</feature>
<feature type="transmembrane region" description="Helical" evidence="8">
    <location>
        <begin position="269"/>
        <end position="298"/>
    </location>
</feature>
<dbReference type="Gene3D" id="1.20.1720.10">
    <property type="entry name" value="Multidrug resistance protein D"/>
    <property type="match status" value="1"/>
</dbReference>
<keyword evidence="6 8" id="KW-1133">Transmembrane helix</keyword>
<comment type="subcellular location">
    <subcellularLocation>
        <location evidence="1">Cell membrane</location>
        <topology evidence="1">Multi-pass membrane protein</topology>
    </subcellularLocation>
</comment>
<keyword evidence="7 8" id="KW-0472">Membrane</keyword>
<sequence>MTAMQEAFERPRDLPASPMKIMFVFLLGAFFEFLNQTLLNIALPHIMQDFDISASTAQWLVTSYLLVNGVLVPISAFLMHTYSTRTLFLTAMGAYFLGSLVAGFSPTFHVLLAGRILQAVGAGLMMPLMMAVFLTIFPPEQRGKAMGVMGLALILAPALGPTLSGWIVEYAHWRMLFFLFLPFILVDIFLAALWLGPIIPVTRPKWDPLGAFFAIVGFGSLLYGTSEAGTKGWGDAEVLATIVLGGIFVGFFVLRSLTQDTPLLEFRVFRYPVFTLGLLIGSLATFAMYSAMVLLPIYLQTIRGFTPLEAGLLLLPGSLVMGLLSPVAGALFDRFGPRPLAFFGFLITLVTTYAFSHLTLETTYEELIWLYTLRGIGLGFYMMPLMAVGMNYLPQSLQSHGTAMQNTIRMVAGSVGTSFLVTVMSQATNTHLGTSVDAFSGPARSEIFAQVVHGMANLGVPVPLAQNVLGLQVLGTVQKAAFVAGINDAFRISFWILFVPLFLTFFLPRRARPEVPPAELSP</sequence>
<comment type="caution">
    <text evidence="10">The sequence shown here is derived from an EMBL/GenBank/DDBJ whole genome shotgun (WGS) entry which is preliminary data.</text>
</comment>
<feature type="transmembrane region" description="Helical" evidence="8">
    <location>
        <begin position="408"/>
        <end position="427"/>
    </location>
</feature>
<feature type="transmembrane region" description="Helical" evidence="8">
    <location>
        <begin position="489"/>
        <end position="507"/>
    </location>
</feature>
<dbReference type="InterPro" id="IPR020846">
    <property type="entry name" value="MFS_dom"/>
</dbReference>
<feature type="transmembrane region" description="Helical" evidence="8">
    <location>
        <begin position="368"/>
        <end position="388"/>
    </location>
</feature>
<reference evidence="10 11" key="1">
    <citation type="submission" date="2017-08" db="EMBL/GenBank/DDBJ databases">
        <title>Burning lignite coal seam in the remote Altai Mountains harbors a hydrogen-driven thermophilic microbial community.</title>
        <authorList>
            <person name="Kadnikov V.V."/>
            <person name="Mardanov A.V."/>
            <person name="Ivasenko D."/>
            <person name="Beletsky A.V."/>
            <person name="Karnachuk O.V."/>
            <person name="Ravin N.V."/>
        </authorList>
    </citation>
    <scope>NUCLEOTIDE SEQUENCE [LARGE SCALE GENOMIC DNA]</scope>
    <source>
        <strain evidence="10">AL31</strain>
    </source>
</reference>
<evidence type="ECO:0000256" key="1">
    <source>
        <dbReference type="ARBA" id="ARBA00004651"/>
    </source>
</evidence>
<dbReference type="Proteomes" id="UP000244016">
    <property type="component" value="Unassembled WGS sequence"/>
</dbReference>
<gene>
    <name evidence="10" type="ORF">BLITH_0930</name>
</gene>
<evidence type="ECO:0000313" key="10">
    <source>
        <dbReference type="EMBL" id="PTQ51963.1"/>
    </source>
</evidence>
<dbReference type="CDD" id="cd17503">
    <property type="entry name" value="MFS_LmrB_MDR_like"/>
    <property type="match status" value="1"/>
</dbReference>
<feature type="transmembrane region" description="Helical" evidence="8">
    <location>
        <begin position="86"/>
        <end position="104"/>
    </location>
</feature>
<evidence type="ECO:0000256" key="2">
    <source>
        <dbReference type="ARBA" id="ARBA00008537"/>
    </source>
</evidence>
<dbReference type="AlphaFoldDB" id="A0A2T5G703"/>
<evidence type="ECO:0000256" key="6">
    <source>
        <dbReference type="ARBA" id="ARBA00022989"/>
    </source>
</evidence>
<proteinExistence type="inferred from homology"/>
<dbReference type="PROSITE" id="PS50850">
    <property type="entry name" value="MFS"/>
    <property type="match status" value="1"/>
</dbReference>
<keyword evidence="4" id="KW-1003">Cell membrane</keyword>
<dbReference type="GO" id="GO:0005886">
    <property type="term" value="C:plasma membrane"/>
    <property type="evidence" value="ECO:0007669"/>
    <property type="project" value="UniProtKB-SubCell"/>
</dbReference>
<feature type="domain" description="Major facilitator superfamily (MFS) profile" evidence="9">
    <location>
        <begin position="21"/>
        <end position="512"/>
    </location>
</feature>
<dbReference type="NCBIfam" id="TIGR00711">
    <property type="entry name" value="efflux_EmrB"/>
    <property type="match status" value="1"/>
</dbReference>
<keyword evidence="3" id="KW-0813">Transport</keyword>
<evidence type="ECO:0000256" key="7">
    <source>
        <dbReference type="ARBA" id="ARBA00023136"/>
    </source>
</evidence>
<dbReference type="GO" id="GO:0022857">
    <property type="term" value="F:transmembrane transporter activity"/>
    <property type="evidence" value="ECO:0007669"/>
    <property type="project" value="InterPro"/>
</dbReference>
<feature type="transmembrane region" description="Helical" evidence="8">
    <location>
        <begin position="21"/>
        <end position="39"/>
    </location>
</feature>
<feature type="transmembrane region" description="Helical" evidence="8">
    <location>
        <begin position="59"/>
        <end position="79"/>
    </location>
</feature>
<dbReference type="Pfam" id="PF07690">
    <property type="entry name" value="MFS_1"/>
    <property type="match status" value="1"/>
</dbReference>
<dbReference type="InterPro" id="IPR011701">
    <property type="entry name" value="MFS"/>
</dbReference>
<feature type="transmembrane region" description="Helical" evidence="8">
    <location>
        <begin position="148"/>
        <end position="167"/>
    </location>
</feature>
<dbReference type="InterPro" id="IPR036259">
    <property type="entry name" value="MFS_trans_sf"/>
</dbReference>
<evidence type="ECO:0000313" key="11">
    <source>
        <dbReference type="Proteomes" id="UP000244016"/>
    </source>
</evidence>
<dbReference type="SUPFAM" id="SSF103473">
    <property type="entry name" value="MFS general substrate transporter"/>
    <property type="match status" value="1"/>
</dbReference>
<feature type="transmembrane region" description="Helical" evidence="8">
    <location>
        <begin position="339"/>
        <end position="356"/>
    </location>
</feature>
<dbReference type="PANTHER" id="PTHR42718">
    <property type="entry name" value="MAJOR FACILITATOR SUPERFAMILY MULTIDRUG TRANSPORTER MFSC"/>
    <property type="match status" value="1"/>
</dbReference>
<comment type="similarity">
    <text evidence="2">Belongs to the major facilitator superfamily. EmrB family.</text>
</comment>
<organism evidence="10 11">
    <name type="scientific">Brockia lithotrophica</name>
    <dbReference type="NCBI Taxonomy" id="933949"/>
    <lineage>
        <taxon>Bacteria</taxon>
        <taxon>Bacillati</taxon>
        <taxon>Bacillota</taxon>
        <taxon>Bacilli</taxon>
        <taxon>Bacillales</taxon>
        <taxon>Bacillales Family X. Incertae Sedis</taxon>
        <taxon>Brockia</taxon>
    </lineage>
</organism>
<dbReference type="PANTHER" id="PTHR42718:SF9">
    <property type="entry name" value="MAJOR FACILITATOR SUPERFAMILY MULTIDRUG TRANSPORTER MFSC"/>
    <property type="match status" value="1"/>
</dbReference>
<evidence type="ECO:0000259" key="9">
    <source>
        <dbReference type="PROSITE" id="PS50850"/>
    </source>
</evidence>
<name>A0A2T5G703_9BACL</name>
<dbReference type="EMBL" id="PEBW01000003">
    <property type="protein sequence ID" value="PTQ51963.1"/>
    <property type="molecule type" value="Genomic_DNA"/>
</dbReference>
<evidence type="ECO:0000256" key="3">
    <source>
        <dbReference type="ARBA" id="ARBA00022448"/>
    </source>
</evidence>
<accession>A0A2T5G703</accession>
<dbReference type="Gene3D" id="1.20.1250.20">
    <property type="entry name" value="MFS general substrate transporter like domains"/>
    <property type="match status" value="1"/>
</dbReference>
<feature type="transmembrane region" description="Helical" evidence="8">
    <location>
        <begin position="173"/>
        <end position="196"/>
    </location>
</feature>
<feature type="transmembrane region" description="Helical" evidence="8">
    <location>
        <begin position="116"/>
        <end position="136"/>
    </location>
</feature>
<feature type="transmembrane region" description="Helical" evidence="8">
    <location>
        <begin position="238"/>
        <end position="257"/>
    </location>
</feature>
<evidence type="ECO:0000256" key="4">
    <source>
        <dbReference type="ARBA" id="ARBA00022475"/>
    </source>
</evidence>
<evidence type="ECO:0000256" key="5">
    <source>
        <dbReference type="ARBA" id="ARBA00022692"/>
    </source>
</evidence>
<dbReference type="PRINTS" id="PR01036">
    <property type="entry name" value="TCRTETB"/>
</dbReference>
<evidence type="ECO:0000256" key="8">
    <source>
        <dbReference type="SAM" id="Phobius"/>
    </source>
</evidence>
<protein>
    <submittedName>
        <fullName evidence="10">Membrane component of multidrug resistance system</fullName>
    </submittedName>
</protein>